<reference evidence="1 2" key="1">
    <citation type="journal article" date="2023" name="Science">
        <title>Complex scaffold remodeling in plant triterpene biosynthesis.</title>
        <authorList>
            <person name="De La Pena R."/>
            <person name="Hodgson H."/>
            <person name="Liu J.C."/>
            <person name="Stephenson M.J."/>
            <person name="Martin A.C."/>
            <person name="Owen C."/>
            <person name="Harkess A."/>
            <person name="Leebens-Mack J."/>
            <person name="Jimenez L.E."/>
            <person name="Osbourn A."/>
            <person name="Sattely E.S."/>
        </authorList>
    </citation>
    <scope>NUCLEOTIDE SEQUENCE [LARGE SCALE GENOMIC DNA]</scope>
    <source>
        <strain evidence="2">cv. JPN11</strain>
        <tissue evidence="1">Leaf</tissue>
    </source>
</reference>
<evidence type="ECO:0000313" key="1">
    <source>
        <dbReference type="EMBL" id="KAJ4712070.1"/>
    </source>
</evidence>
<name>A0ACC1XLG6_MELAZ</name>
<evidence type="ECO:0000313" key="2">
    <source>
        <dbReference type="Proteomes" id="UP001164539"/>
    </source>
</evidence>
<dbReference type="EMBL" id="CM051401">
    <property type="protein sequence ID" value="KAJ4712070.1"/>
    <property type="molecule type" value="Genomic_DNA"/>
</dbReference>
<dbReference type="Proteomes" id="UP001164539">
    <property type="component" value="Chromosome 8"/>
</dbReference>
<accession>A0ACC1XLG6</accession>
<sequence>MGLEMELGSDKSSTVGLSPNTVLPPPRHYSNIEKRNTRGKHVRRDELLRVKDGFTEISFRRYRSSSCKSIPSGAVGLEGSIELQRGSIYQNSNTIRKMKKMGAIEGRKKIEFSRSNDTFPFRVVDSLCSSDEDSSRNRTSVKSVNSNASLDFKPLVELCPSDDFIEFTLNSDCRERECAETPKTDTADDLNFRCDEVVGPQNDGNSLIERDRVLTFQKSHSAKVEMAYSPSVSESDHSSRAGSKARFSPIRKMFDPFMKSKSLRSPLGNAGQPKSIEKMETGNLRRERTFRKSLLRDFSHTAQNSEFSSQFIKKDQHHSIVEDSPVHLHGLLKLEHKQGVPFFEFSLNSPEDVIVARTWKGASPFNWVYTFHSVDGRKKSNSSGWGSSDSNKECSMVGQMQVSCYLWSELKDGGVFDNSVVTEFVLYDIAHASQSVTAQEFLKRSSDATPSKGSDPGFVNGNHELDNGSDSMKLKEQAKYASSTKSNPCPWASGDLHPDLEIAAIVIQAPFEKRESLKYKRGHKISDKMHSNLVNFSMVEQKRKDHLESKSLEKVKVVIPTGNHGLPSAENRGPSSLLDRWRLGGGCDCGGWDMACPLTVFGNPSIQCAEDKPLLDNQQPLELFVQGAKGNTPALTMICLEKGQYAVYFHAQLSTLQAFSICVAILHGSEASIAAGQERSMQLPHCNSLKMLIEEEVKFLIDAVTEEEKKRFTKRAEDIPQSYVINPPFSPIARV</sequence>
<comment type="caution">
    <text evidence="1">The sequence shown here is derived from an EMBL/GenBank/DDBJ whole genome shotgun (WGS) entry which is preliminary data.</text>
</comment>
<organism evidence="1 2">
    <name type="scientific">Melia azedarach</name>
    <name type="common">Chinaberry tree</name>
    <dbReference type="NCBI Taxonomy" id="155640"/>
    <lineage>
        <taxon>Eukaryota</taxon>
        <taxon>Viridiplantae</taxon>
        <taxon>Streptophyta</taxon>
        <taxon>Embryophyta</taxon>
        <taxon>Tracheophyta</taxon>
        <taxon>Spermatophyta</taxon>
        <taxon>Magnoliopsida</taxon>
        <taxon>eudicotyledons</taxon>
        <taxon>Gunneridae</taxon>
        <taxon>Pentapetalae</taxon>
        <taxon>rosids</taxon>
        <taxon>malvids</taxon>
        <taxon>Sapindales</taxon>
        <taxon>Meliaceae</taxon>
        <taxon>Melia</taxon>
    </lineage>
</organism>
<protein>
    <submittedName>
        <fullName evidence="1">DUF3527 domain-containing protein</fullName>
    </submittedName>
</protein>
<proteinExistence type="predicted"/>
<keyword evidence="2" id="KW-1185">Reference proteome</keyword>
<gene>
    <name evidence="1" type="ORF">OWV82_014380</name>
</gene>